<gene>
    <name evidence="1" type="ORF">QFC19_000253</name>
</gene>
<comment type="caution">
    <text evidence="1">The sequence shown here is derived from an EMBL/GenBank/DDBJ whole genome shotgun (WGS) entry which is preliminary data.</text>
</comment>
<dbReference type="EMBL" id="JASBWR010000002">
    <property type="protein sequence ID" value="KAJ9113335.1"/>
    <property type="molecule type" value="Genomic_DNA"/>
</dbReference>
<protein>
    <submittedName>
        <fullName evidence="1">Uncharacterized protein</fullName>
    </submittedName>
</protein>
<accession>A0ACC2WNJ6</accession>
<organism evidence="1 2">
    <name type="scientific">Naganishia cerealis</name>
    <dbReference type="NCBI Taxonomy" id="610337"/>
    <lineage>
        <taxon>Eukaryota</taxon>
        <taxon>Fungi</taxon>
        <taxon>Dikarya</taxon>
        <taxon>Basidiomycota</taxon>
        <taxon>Agaricomycotina</taxon>
        <taxon>Tremellomycetes</taxon>
        <taxon>Filobasidiales</taxon>
        <taxon>Filobasidiaceae</taxon>
        <taxon>Naganishia</taxon>
    </lineage>
</organism>
<dbReference type="Proteomes" id="UP001241377">
    <property type="component" value="Unassembled WGS sequence"/>
</dbReference>
<name>A0ACC2WNJ6_9TREE</name>
<reference evidence="1" key="1">
    <citation type="submission" date="2023-04" db="EMBL/GenBank/DDBJ databases">
        <title>Draft Genome sequencing of Naganishia species isolated from polar environments using Oxford Nanopore Technology.</title>
        <authorList>
            <person name="Leo P."/>
            <person name="Venkateswaran K."/>
        </authorList>
    </citation>
    <scope>NUCLEOTIDE SEQUENCE</scope>
    <source>
        <strain evidence="1">MNA-CCFEE 5261</strain>
    </source>
</reference>
<sequence length="188" mass="18684">MKYSTTAFALTALVATVSADSAPVAPTVNGKPFFAGPDFVGSDSTTQPIPTTVNGRPFFAGPDFVGSDSVNYNATTHTGITVTGYTTYCPAATTVTITTCKEHKCAPTHITVAGPTTITVTEECVVPSTAPPKTVAPATTAPPAKSSPTTVAAQSSKPPKVSTLTGGAPQNAVAGGLIAAVAAAVAMV</sequence>
<evidence type="ECO:0000313" key="2">
    <source>
        <dbReference type="Proteomes" id="UP001241377"/>
    </source>
</evidence>
<evidence type="ECO:0000313" key="1">
    <source>
        <dbReference type="EMBL" id="KAJ9113335.1"/>
    </source>
</evidence>
<keyword evidence="2" id="KW-1185">Reference proteome</keyword>
<proteinExistence type="predicted"/>